<dbReference type="AlphaFoldDB" id="A0A2M8FA51"/>
<evidence type="ECO:0000256" key="1">
    <source>
        <dbReference type="SAM" id="Phobius"/>
    </source>
</evidence>
<name>A0A2M8FA51_9BACT</name>
<keyword evidence="1" id="KW-0812">Transmembrane</keyword>
<proteinExistence type="predicted"/>
<keyword evidence="1" id="KW-0472">Membrane</keyword>
<evidence type="ECO:0000313" key="4">
    <source>
        <dbReference type="Proteomes" id="UP000231456"/>
    </source>
</evidence>
<gene>
    <name evidence="3" type="ORF">CO030_02095</name>
</gene>
<feature type="transmembrane region" description="Helical" evidence="1">
    <location>
        <begin position="33"/>
        <end position="54"/>
    </location>
</feature>
<comment type="caution">
    <text evidence="3">The sequence shown here is derived from an EMBL/GenBank/DDBJ whole genome shotgun (WGS) entry which is preliminary data.</text>
</comment>
<evidence type="ECO:0000313" key="3">
    <source>
        <dbReference type="EMBL" id="PJC52588.1"/>
    </source>
</evidence>
<feature type="chain" id="PRO_5014805551" description="Gram-positive cocci surface proteins LPxTG domain-containing protein" evidence="2">
    <location>
        <begin position="24"/>
        <end position="68"/>
    </location>
</feature>
<keyword evidence="2" id="KW-0732">Signal</keyword>
<evidence type="ECO:0008006" key="5">
    <source>
        <dbReference type="Google" id="ProtNLM"/>
    </source>
</evidence>
<accession>A0A2M8FA51</accession>
<keyword evidence="1" id="KW-1133">Transmembrane helix</keyword>
<feature type="signal peptide" evidence="2">
    <location>
        <begin position="1"/>
        <end position="23"/>
    </location>
</feature>
<reference evidence="4" key="1">
    <citation type="submission" date="2017-09" db="EMBL/GenBank/DDBJ databases">
        <title>Depth-based differentiation of microbial function through sediment-hosted aquifers and enrichment of novel symbionts in the deep terrestrial subsurface.</title>
        <authorList>
            <person name="Probst A.J."/>
            <person name="Ladd B."/>
            <person name="Jarett J.K."/>
            <person name="Geller-Mcgrath D.E."/>
            <person name="Sieber C.M.K."/>
            <person name="Emerson J.B."/>
            <person name="Anantharaman K."/>
            <person name="Thomas B.C."/>
            <person name="Malmstrom R."/>
            <person name="Stieglmeier M."/>
            <person name="Klingl A."/>
            <person name="Woyke T."/>
            <person name="Ryan C.M."/>
            <person name="Banfield J.F."/>
        </authorList>
    </citation>
    <scope>NUCLEOTIDE SEQUENCE [LARGE SCALE GENOMIC DNA]</scope>
</reference>
<dbReference type="EMBL" id="PFRH01000072">
    <property type="protein sequence ID" value="PJC52588.1"/>
    <property type="molecule type" value="Genomic_DNA"/>
</dbReference>
<evidence type="ECO:0000256" key="2">
    <source>
        <dbReference type="SAM" id="SignalP"/>
    </source>
</evidence>
<dbReference type="Proteomes" id="UP000231456">
    <property type="component" value="Unassembled WGS sequence"/>
</dbReference>
<organism evidence="3 4">
    <name type="scientific">Candidatus Magasanikbacteria bacterium CG_4_9_14_0_2_um_filter_42_11</name>
    <dbReference type="NCBI Taxonomy" id="1974643"/>
    <lineage>
        <taxon>Bacteria</taxon>
        <taxon>Candidatus Magasanikiibacteriota</taxon>
    </lineage>
</organism>
<protein>
    <recommendedName>
        <fullName evidence="5">Gram-positive cocci surface proteins LPxTG domain-containing protein</fullName>
    </recommendedName>
</protein>
<sequence length="68" mass="7280">MSGKFAVLISSFLLMPTIVFAHAESDIHNALGILGHPVSVAILVVALVALFIIIRPRAKKKNSDDIAQ</sequence>